<organism evidence="2 3">
    <name type="scientific">Streptomyces smaragdinus</name>
    <dbReference type="NCBI Taxonomy" id="2585196"/>
    <lineage>
        <taxon>Bacteria</taxon>
        <taxon>Bacillati</taxon>
        <taxon>Actinomycetota</taxon>
        <taxon>Actinomycetes</taxon>
        <taxon>Kitasatosporales</taxon>
        <taxon>Streptomycetaceae</taxon>
        <taxon>Streptomyces</taxon>
    </lineage>
</organism>
<proteinExistence type="predicted"/>
<feature type="transmembrane region" description="Helical" evidence="1">
    <location>
        <begin position="12"/>
        <end position="35"/>
    </location>
</feature>
<comment type="caution">
    <text evidence="2">The sequence shown here is derived from an EMBL/GenBank/DDBJ whole genome shotgun (WGS) entry which is preliminary data.</text>
</comment>
<dbReference type="RefSeq" id="WP_323379029.1">
    <property type="nucleotide sequence ID" value="NZ_WEGJ01000077.1"/>
</dbReference>
<dbReference type="PROSITE" id="PS51257">
    <property type="entry name" value="PROKAR_LIPOPROTEIN"/>
    <property type="match status" value="1"/>
</dbReference>
<feature type="transmembrane region" description="Helical" evidence="1">
    <location>
        <begin position="47"/>
        <end position="66"/>
    </location>
</feature>
<name>A0A7K0CTQ5_9ACTN</name>
<dbReference type="AlphaFoldDB" id="A0A7K0CTQ5"/>
<evidence type="ECO:0000313" key="3">
    <source>
        <dbReference type="Proteomes" id="UP000466345"/>
    </source>
</evidence>
<keyword evidence="1" id="KW-1133">Transmembrane helix</keyword>
<accession>A0A7K0CTQ5</accession>
<dbReference type="Proteomes" id="UP000466345">
    <property type="component" value="Unassembled WGS sequence"/>
</dbReference>
<protein>
    <recommendedName>
        <fullName evidence="4">Integral membrane protein</fullName>
    </recommendedName>
</protein>
<evidence type="ECO:0000313" key="2">
    <source>
        <dbReference type="EMBL" id="MQY16849.1"/>
    </source>
</evidence>
<keyword evidence="3" id="KW-1185">Reference proteome</keyword>
<feature type="transmembrane region" description="Helical" evidence="1">
    <location>
        <begin position="78"/>
        <end position="97"/>
    </location>
</feature>
<evidence type="ECO:0000256" key="1">
    <source>
        <dbReference type="SAM" id="Phobius"/>
    </source>
</evidence>
<reference evidence="2 3" key="1">
    <citation type="submission" date="2019-10" db="EMBL/GenBank/DDBJ databases">
        <title>Streptomyces smaragdinus sp. nov. and Streptomyces fabii sp. nov., isolated from the gut of fungus growing-termite Macrotermes natalensis.</title>
        <authorList>
            <person name="Schwitalla J."/>
            <person name="Benndorf R."/>
            <person name="Martin K."/>
            <person name="De Beer W."/>
            <person name="Kaster A.-K."/>
            <person name="Vollmers J."/>
            <person name="Poulsen M."/>
            <person name="Beemelmanns C."/>
        </authorList>
    </citation>
    <scope>NUCLEOTIDE SEQUENCE [LARGE SCALE GENOMIC DNA]</scope>
    <source>
        <strain evidence="2 3">RB5</strain>
    </source>
</reference>
<evidence type="ECO:0008006" key="4">
    <source>
        <dbReference type="Google" id="ProtNLM"/>
    </source>
</evidence>
<sequence length="138" mass="15231">MPPVKSHPVVRITLRVVFTALAVFSCGTLSWLALLRIAILRGRRGDWIAFWASLALVVCAFWTFSVGDTSEQASGVDYVGLLILFSLALGVPAYYLTVDIRLHRTPKAAPAPQPRIAAVQAELDELSDLLRRDQDGRR</sequence>
<keyword evidence="1" id="KW-0472">Membrane</keyword>
<keyword evidence="1" id="KW-0812">Transmembrane</keyword>
<dbReference type="EMBL" id="WEGJ01000077">
    <property type="protein sequence ID" value="MQY16849.1"/>
    <property type="molecule type" value="Genomic_DNA"/>
</dbReference>
<gene>
    <name evidence="2" type="ORF">SRB5_70520</name>
</gene>